<dbReference type="PROSITE" id="PS51898">
    <property type="entry name" value="TYR_RECOMBINASE"/>
    <property type="match status" value="1"/>
</dbReference>
<accession>A0A498DDP9</accession>
<name>A0A498DDP9_9BACI</name>
<proteinExistence type="predicted"/>
<keyword evidence="1" id="KW-0233">DNA recombination</keyword>
<evidence type="ECO:0000313" key="4">
    <source>
        <dbReference type="Proteomes" id="UP000270219"/>
    </source>
</evidence>
<dbReference type="GO" id="GO:0015074">
    <property type="term" value="P:DNA integration"/>
    <property type="evidence" value="ECO:0007669"/>
    <property type="project" value="InterPro"/>
</dbReference>
<dbReference type="InterPro" id="IPR013762">
    <property type="entry name" value="Integrase-like_cat_sf"/>
</dbReference>
<dbReference type="InterPro" id="IPR011010">
    <property type="entry name" value="DNA_brk_join_enz"/>
</dbReference>
<evidence type="ECO:0000256" key="1">
    <source>
        <dbReference type="ARBA" id="ARBA00023172"/>
    </source>
</evidence>
<reference evidence="3 4" key="1">
    <citation type="submission" date="2018-10" db="EMBL/GenBank/DDBJ databases">
        <title>Oceanobacillus sp. YLB-02 draft genome.</title>
        <authorList>
            <person name="Yu L."/>
        </authorList>
    </citation>
    <scope>NUCLEOTIDE SEQUENCE [LARGE SCALE GENOMIC DNA]</scope>
    <source>
        <strain evidence="3 4">YLB-02</strain>
    </source>
</reference>
<dbReference type="AlphaFoldDB" id="A0A498DDP9"/>
<dbReference type="GO" id="GO:0006310">
    <property type="term" value="P:DNA recombination"/>
    <property type="evidence" value="ECO:0007669"/>
    <property type="project" value="UniProtKB-KW"/>
</dbReference>
<dbReference type="GO" id="GO:0003677">
    <property type="term" value="F:DNA binding"/>
    <property type="evidence" value="ECO:0007669"/>
    <property type="project" value="InterPro"/>
</dbReference>
<evidence type="ECO:0000259" key="2">
    <source>
        <dbReference type="PROSITE" id="PS51898"/>
    </source>
</evidence>
<evidence type="ECO:0000313" key="3">
    <source>
        <dbReference type="EMBL" id="RLL45104.1"/>
    </source>
</evidence>
<feature type="domain" description="Tyr recombinase" evidence="2">
    <location>
        <begin position="1"/>
        <end position="48"/>
    </location>
</feature>
<dbReference type="InterPro" id="IPR002104">
    <property type="entry name" value="Integrase_catalytic"/>
</dbReference>
<comment type="caution">
    <text evidence="3">The sequence shown here is derived from an EMBL/GenBank/DDBJ whole genome shotgun (WGS) entry which is preliminary data.</text>
</comment>
<dbReference type="Pfam" id="PF00589">
    <property type="entry name" value="Phage_integrase"/>
    <property type="match status" value="1"/>
</dbReference>
<dbReference type="RefSeq" id="WP_121522693.1">
    <property type="nucleotide sequence ID" value="NZ_RCHR01000003.1"/>
</dbReference>
<dbReference type="SUPFAM" id="SSF56349">
    <property type="entry name" value="DNA breaking-rejoining enzymes"/>
    <property type="match status" value="1"/>
</dbReference>
<keyword evidence="4" id="KW-1185">Reference proteome</keyword>
<sequence>MRHTHATILMRMGKNPKFVSERLGHGLVSITLDIYSHKNQEMQRLWMDRFDNSFRN</sequence>
<dbReference type="EMBL" id="RCHR01000003">
    <property type="protein sequence ID" value="RLL45104.1"/>
    <property type="molecule type" value="Genomic_DNA"/>
</dbReference>
<dbReference type="Gene3D" id="1.10.443.10">
    <property type="entry name" value="Intergrase catalytic core"/>
    <property type="match status" value="1"/>
</dbReference>
<protein>
    <recommendedName>
        <fullName evidence="2">Tyr recombinase domain-containing protein</fullName>
    </recommendedName>
</protein>
<gene>
    <name evidence="3" type="ORF">D8M04_09550</name>
</gene>
<organism evidence="3 4">
    <name type="scientific">Oceanobacillus piezotolerans</name>
    <dbReference type="NCBI Taxonomy" id="2448030"/>
    <lineage>
        <taxon>Bacteria</taxon>
        <taxon>Bacillati</taxon>
        <taxon>Bacillota</taxon>
        <taxon>Bacilli</taxon>
        <taxon>Bacillales</taxon>
        <taxon>Bacillaceae</taxon>
        <taxon>Oceanobacillus</taxon>
    </lineage>
</organism>
<dbReference type="Proteomes" id="UP000270219">
    <property type="component" value="Unassembled WGS sequence"/>
</dbReference>